<dbReference type="InterPro" id="IPR000718">
    <property type="entry name" value="Peptidase_M13"/>
</dbReference>
<evidence type="ECO:0000256" key="3">
    <source>
        <dbReference type="ARBA" id="ARBA00022670"/>
    </source>
</evidence>
<dbReference type="GO" id="GO:0046872">
    <property type="term" value="F:metal ion binding"/>
    <property type="evidence" value="ECO:0007669"/>
    <property type="project" value="UniProtKB-KW"/>
</dbReference>
<keyword evidence="7" id="KW-0482">Metalloprotease</keyword>
<evidence type="ECO:0008006" key="12">
    <source>
        <dbReference type="Google" id="ProtNLM"/>
    </source>
</evidence>
<dbReference type="Gene3D" id="3.40.390.10">
    <property type="entry name" value="Collagenase (Catalytic Domain)"/>
    <property type="match status" value="1"/>
</dbReference>
<evidence type="ECO:0000256" key="5">
    <source>
        <dbReference type="ARBA" id="ARBA00022801"/>
    </source>
</evidence>
<accession>A0ABD6ET90</accession>
<dbReference type="PROSITE" id="PS51885">
    <property type="entry name" value="NEPRILYSIN"/>
    <property type="match status" value="1"/>
</dbReference>
<feature type="domain" description="Peptidase M13 N-terminal" evidence="9">
    <location>
        <begin position="18"/>
        <end position="230"/>
    </location>
</feature>
<reference evidence="10 11" key="1">
    <citation type="submission" date="2024-08" db="EMBL/GenBank/DDBJ databases">
        <title>Gnathostoma spinigerum genome.</title>
        <authorList>
            <person name="Gonzalez-Bertolin B."/>
            <person name="Monzon S."/>
            <person name="Zaballos A."/>
            <person name="Jimenez P."/>
            <person name="Dekumyoy P."/>
            <person name="Varona S."/>
            <person name="Cuesta I."/>
            <person name="Sumanam S."/>
            <person name="Adisakwattana P."/>
            <person name="Gasser R.B."/>
            <person name="Hernandez-Gonzalez A."/>
            <person name="Young N.D."/>
            <person name="Perteguer M.J."/>
        </authorList>
    </citation>
    <scope>NUCLEOTIDE SEQUENCE [LARGE SCALE GENOMIC DNA]</scope>
    <source>
        <strain evidence="10">AL3</strain>
        <tissue evidence="10">Liver</tissue>
    </source>
</reference>
<protein>
    <recommendedName>
        <fullName evidence="12">Neprilysin</fullName>
    </recommendedName>
</protein>
<feature type="domain" description="Peptidase M13 C-terminal" evidence="8">
    <location>
        <begin position="290"/>
        <end position="496"/>
    </location>
</feature>
<dbReference type="GO" id="GO:0008237">
    <property type="term" value="F:metallopeptidase activity"/>
    <property type="evidence" value="ECO:0007669"/>
    <property type="project" value="UniProtKB-KW"/>
</dbReference>
<dbReference type="InterPro" id="IPR042089">
    <property type="entry name" value="Peptidase_M13_dom_2"/>
</dbReference>
<keyword evidence="11" id="KW-1185">Reference proteome</keyword>
<evidence type="ECO:0000256" key="7">
    <source>
        <dbReference type="ARBA" id="ARBA00023049"/>
    </source>
</evidence>
<sequence>MIEKTLLIAEDAGHPKDVDDIANDIVETVKFERKLAKIMVSEDERRNYTKLYNVHKLSELKKIIPLIDWDRYFHTLVPEDVYPYIDADPDIIINEVEFLYKLNDLLNTTEKRILTNYIIWRYTAGWSFQLDERYDDIQQDFLRGLIGKQTKSPRWKDCSSATSSRMIYAAGAIYVRKHFNKASKEAALDMISDLHEAFRGLVRESDWMDNKTKQIAIEKSNAMQSLIGYPDFIYNDTELDDFYRDLHINKNDSYATMVRKVSRWAQKRSFRRLLVPVDRTEFGIASSTVNAFYSSLKNGITFPAAVLQAPLFDSGFPKAVNYGGIGSVIGHEITHGFDDQGSQFDKIGDLSNWWDNETQTNFINRTQCIIEQYSSYEVPGTGLKINGKLTQGENIADNGGVKEAYRAYKRHRQKNNHDDKRLPGFEQYTSDQIFFMSYAQTWCGKSKIEAAVRQILTDPHAPMRFRVNGVVVNQPEFAKAFNCPLGSPMNPRKKCVVW</sequence>
<dbReference type="Gene3D" id="1.10.1380.10">
    <property type="entry name" value="Neutral endopeptidase , domain2"/>
    <property type="match status" value="1"/>
</dbReference>
<dbReference type="EMBL" id="JBGFUD010007100">
    <property type="protein sequence ID" value="MFH4981384.1"/>
    <property type="molecule type" value="Genomic_DNA"/>
</dbReference>
<comment type="cofactor">
    <cofactor evidence="1">
        <name>Zn(2+)</name>
        <dbReference type="ChEBI" id="CHEBI:29105"/>
    </cofactor>
</comment>
<proteinExistence type="inferred from homology"/>
<keyword evidence="6" id="KW-0862">Zinc</keyword>
<organism evidence="10 11">
    <name type="scientific">Gnathostoma spinigerum</name>
    <dbReference type="NCBI Taxonomy" id="75299"/>
    <lineage>
        <taxon>Eukaryota</taxon>
        <taxon>Metazoa</taxon>
        <taxon>Ecdysozoa</taxon>
        <taxon>Nematoda</taxon>
        <taxon>Chromadorea</taxon>
        <taxon>Rhabditida</taxon>
        <taxon>Spirurina</taxon>
        <taxon>Gnathostomatomorpha</taxon>
        <taxon>Gnathostomatoidea</taxon>
        <taxon>Gnathostomatidae</taxon>
        <taxon>Gnathostoma</taxon>
    </lineage>
</organism>
<comment type="similarity">
    <text evidence="2">Belongs to the peptidase M13 family.</text>
</comment>
<name>A0ABD6ET90_9BILA</name>
<evidence type="ECO:0000259" key="8">
    <source>
        <dbReference type="Pfam" id="PF01431"/>
    </source>
</evidence>
<dbReference type="Proteomes" id="UP001608902">
    <property type="component" value="Unassembled WGS sequence"/>
</dbReference>
<comment type="caution">
    <text evidence="10">The sequence shown here is derived from an EMBL/GenBank/DDBJ whole genome shotgun (WGS) entry which is preliminary data.</text>
</comment>
<dbReference type="InterPro" id="IPR018497">
    <property type="entry name" value="Peptidase_M13_C"/>
</dbReference>
<dbReference type="SUPFAM" id="SSF55486">
    <property type="entry name" value="Metalloproteases ('zincins'), catalytic domain"/>
    <property type="match status" value="1"/>
</dbReference>
<gene>
    <name evidence="10" type="ORF">AB6A40_008093</name>
</gene>
<dbReference type="PRINTS" id="PR00786">
    <property type="entry name" value="NEPRILYSIN"/>
</dbReference>
<evidence type="ECO:0000256" key="2">
    <source>
        <dbReference type="ARBA" id="ARBA00007357"/>
    </source>
</evidence>
<evidence type="ECO:0000313" key="11">
    <source>
        <dbReference type="Proteomes" id="UP001608902"/>
    </source>
</evidence>
<dbReference type="PANTHER" id="PTHR11733">
    <property type="entry name" value="ZINC METALLOPROTEASE FAMILY M13 NEPRILYSIN-RELATED"/>
    <property type="match status" value="1"/>
</dbReference>
<evidence type="ECO:0000259" key="9">
    <source>
        <dbReference type="Pfam" id="PF05649"/>
    </source>
</evidence>
<evidence type="ECO:0000256" key="1">
    <source>
        <dbReference type="ARBA" id="ARBA00001947"/>
    </source>
</evidence>
<dbReference type="Pfam" id="PF05649">
    <property type="entry name" value="Peptidase_M13_N"/>
    <property type="match status" value="1"/>
</dbReference>
<keyword evidence="3" id="KW-0645">Protease</keyword>
<dbReference type="Pfam" id="PF01431">
    <property type="entry name" value="Peptidase_M13"/>
    <property type="match status" value="1"/>
</dbReference>
<dbReference type="CDD" id="cd08662">
    <property type="entry name" value="M13"/>
    <property type="match status" value="1"/>
</dbReference>
<dbReference type="AlphaFoldDB" id="A0ABD6ET90"/>
<dbReference type="InterPro" id="IPR008753">
    <property type="entry name" value="Peptidase_M13_N"/>
</dbReference>
<keyword evidence="4" id="KW-0479">Metal-binding</keyword>
<dbReference type="PANTHER" id="PTHR11733:SF237">
    <property type="entry name" value="NEPRILYSIN-LIKE 4"/>
    <property type="match status" value="1"/>
</dbReference>
<keyword evidence="5" id="KW-0378">Hydrolase</keyword>
<evidence type="ECO:0000256" key="4">
    <source>
        <dbReference type="ARBA" id="ARBA00022723"/>
    </source>
</evidence>
<dbReference type="GO" id="GO:0006508">
    <property type="term" value="P:proteolysis"/>
    <property type="evidence" value="ECO:0007669"/>
    <property type="project" value="UniProtKB-KW"/>
</dbReference>
<evidence type="ECO:0000256" key="6">
    <source>
        <dbReference type="ARBA" id="ARBA00022833"/>
    </source>
</evidence>
<dbReference type="InterPro" id="IPR024079">
    <property type="entry name" value="MetalloPept_cat_dom_sf"/>
</dbReference>
<evidence type="ECO:0000313" key="10">
    <source>
        <dbReference type="EMBL" id="MFH4981384.1"/>
    </source>
</evidence>